<evidence type="ECO:0000313" key="1">
    <source>
        <dbReference type="EMBL" id="KAK8843552.1"/>
    </source>
</evidence>
<dbReference type="EMBL" id="JAPFFF010000034">
    <property type="protein sequence ID" value="KAK8843552.1"/>
    <property type="molecule type" value="Genomic_DNA"/>
</dbReference>
<name>A0ABR2HAR8_9EUKA</name>
<evidence type="ECO:0000313" key="2">
    <source>
        <dbReference type="Proteomes" id="UP001470230"/>
    </source>
</evidence>
<reference evidence="1 2" key="1">
    <citation type="submission" date="2024-04" db="EMBL/GenBank/DDBJ databases">
        <title>Tritrichomonas musculus Genome.</title>
        <authorList>
            <person name="Alves-Ferreira E."/>
            <person name="Grigg M."/>
            <person name="Lorenzi H."/>
            <person name="Galac M."/>
        </authorList>
    </citation>
    <scope>NUCLEOTIDE SEQUENCE [LARGE SCALE GENOMIC DNA]</scope>
    <source>
        <strain evidence="1 2">EAF2021</strain>
    </source>
</reference>
<sequence length="64" mass="7069">MPSMQQLASYSNDELLAQAIGAEAAKILHFAILDSPTAYVCLPKSEEIASLRRQNQTDDQPKCF</sequence>
<gene>
    <name evidence="1" type="ORF">M9Y10_024608</name>
</gene>
<dbReference type="Proteomes" id="UP001470230">
    <property type="component" value="Unassembled WGS sequence"/>
</dbReference>
<accession>A0ABR2HAR8</accession>
<comment type="caution">
    <text evidence="1">The sequence shown here is derived from an EMBL/GenBank/DDBJ whole genome shotgun (WGS) entry which is preliminary data.</text>
</comment>
<protein>
    <submittedName>
        <fullName evidence="1">Uncharacterized protein</fullName>
    </submittedName>
</protein>
<organism evidence="1 2">
    <name type="scientific">Tritrichomonas musculus</name>
    <dbReference type="NCBI Taxonomy" id="1915356"/>
    <lineage>
        <taxon>Eukaryota</taxon>
        <taxon>Metamonada</taxon>
        <taxon>Parabasalia</taxon>
        <taxon>Tritrichomonadida</taxon>
        <taxon>Tritrichomonadidae</taxon>
        <taxon>Tritrichomonas</taxon>
    </lineage>
</organism>
<keyword evidence="2" id="KW-1185">Reference proteome</keyword>
<proteinExistence type="predicted"/>